<proteinExistence type="inferred from homology"/>
<reference evidence="9 10" key="1">
    <citation type="submission" date="2020-08" db="EMBL/GenBank/DDBJ databases">
        <title>Genome public.</title>
        <authorList>
            <person name="Liu C."/>
            <person name="Sun Q."/>
        </authorList>
    </citation>
    <scope>NUCLEOTIDE SEQUENCE [LARGE SCALE GENOMIC DNA]</scope>
    <source>
        <strain evidence="9 10">New-38</strain>
    </source>
</reference>
<sequence>MLSNGGEIFRTNELMVYAARQFGLRECSVFTIANGIFVSAIVEGELYSCQVRHIPLTPIHLERVEAMNDLSRRIAAGVVGPEEAKAEVHRIRAIKGAGPVALTLASALGAGGFGFLFGGNLRDCAMSALAGLLLYVFILNFCNRFHIRKVMTNILSSVLVTLFCCVALHLGLGDHLDKMIVGAIFPLVPGVPLTIAVRNFMENDYIAGLVRLTDAVLVAGCIAVGVGCVITTWNTLFGGIVL</sequence>
<feature type="transmembrane region" description="Helical" evidence="7">
    <location>
        <begin position="209"/>
        <end position="233"/>
    </location>
</feature>
<keyword evidence="10" id="KW-1185">Reference proteome</keyword>
<feature type="transmembrane region" description="Helical" evidence="7">
    <location>
        <begin position="125"/>
        <end position="142"/>
    </location>
</feature>
<evidence type="ECO:0000256" key="5">
    <source>
        <dbReference type="ARBA" id="ARBA00023136"/>
    </source>
</evidence>
<dbReference type="InterPro" id="IPR050539">
    <property type="entry name" value="ThrE_Dicarb/AminoAcid_Exp"/>
</dbReference>
<evidence type="ECO:0000256" key="3">
    <source>
        <dbReference type="ARBA" id="ARBA00022692"/>
    </source>
</evidence>
<dbReference type="PANTHER" id="PTHR34390">
    <property type="entry name" value="UPF0442 PROTEIN YJJB-RELATED"/>
    <property type="match status" value="1"/>
</dbReference>
<feature type="transmembrane region" description="Helical" evidence="7">
    <location>
        <begin position="154"/>
        <end position="173"/>
    </location>
</feature>
<evidence type="ECO:0000256" key="6">
    <source>
        <dbReference type="ARBA" id="ARBA00034125"/>
    </source>
</evidence>
<evidence type="ECO:0000313" key="9">
    <source>
        <dbReference type="EMBL" id="MBC5729413.1"/>
    </source>
</evidence>
<keyword evidence="3 7" id="KW-0812">Transmembrane</keyword>
<keyword evidence="5 7" id="KW-0472">Membrane</keyword>
<dbReference type="InterPro" id="IPR010619">
    <property type="entry name" value="ThrE-like_N"/>
</dbReference>
<dbReference type="Proteomes" id="UP000660021">
    <property type="component" value="Unassembled WGS sequence"/>
</dbReference>
<gene>
    <name evidence="9" type="ORF">H8S34_01005</name>
</gene>
<comment type="similarity">
    <text evidence="6">Belongs to the ThrE exporter (TC 2.A.79) family.</text>
</comment>
<name>A0ABR7HPG9_9FIRM</name>
<evidence type="ECO:0000256" key="4">
    <source>
        <dbReference type="ARBA" id="ARBA00022989"/>
    </source>
</evidence>
<comment type="caution">
    <text evidence="9">The sequence shown here is derived from an EMBL/GenBank/DDBJ whole genome shotgun (WGS) entry which is preliminary data.</text>
</comment>
<evidence type="ECO:0000256" key="2">
    <source>
        <dbReference type="ARBA" id="ARBA00022475"/>
    </source>
</evidence>
<dbReference type="EMBL" id="JACOPR010000001">
    <property type="protein sequence ID" value="MBC5729413.1"/>
    <property type="molecule type" value="Genomic_DNA"/>
</dbReference>
<evidence type="ECO:0000313" key="10">
    <source>
        <dbReference type="Proteomes" id="UP000660021"/>
    </source>
</evidence>
<comment type="subcellular location">
    <subcellularLocation>
        <location evidence="1">Cell membrane</location>
        <topology evidence="1">Multi-pass membrane protein</topology>
    </subcellularLocation>
</comment>
<keyword evidence="4 7" id="KW-1133">Transmembrane helix</keyword>
<protein>
    <submittedName>
        <fullName evidence="9">Threonine/serine exporter family protein</fullName>
    </submittedName>
</protein>
<feature type="domain" description="Threonine/serine exporter-like N-terminal" evidence="8">
    <location>
        <begin position="1"/>
        <end position="232"/>
    </location>
</feature>
<accession>A0ABR7HPG9</accession>
<evidence type="ECO:0000256" key="1">
    <source>
        <dbReference type="ARBA" id="ARBA00004651"/>
    </source>
</evidence>
<organism evidence="9 10">
    <name type="scientific">Pseudoflavonifractor hominis</name>
    <dbReference type="NCBI Taxonomy" id="2763059"/>
    <lineage>
        <taxon>Bacteria</taxon>
        <taxon>Bacillati</taxon>
        <taxon>Bacillota</taxon>
        <taxon>Clostridia</taxon>
        <taxon>Eubacteriales</taxon>
        <taxon>Oscillospiraceae</taxon>
        <taxon>Pseudoflavonifractor</taxon>
    </lineage>
</organism>
<keyword evidence="2" id="KW-1003">Cell membrane</keyword>
<dbReference type="Pfam" id="PF06738">
    <property type="entry name" value="ThrE"/>
    <property type="match status" value="1"/>
</dbReference>
<dbReference type="PANTHER" id="PTHR34390:SF2">
    <property type="entry name" value="SUCCINATE TRANSPORTER SUBUNIT YJJP-RELATED"/>
    <property type="match status" value="1"/>
</dbReference>
<evidence type="ECO:0000259" key="8">
    <source>
        <dbReference type="Pfam" id="PF06738"/>
    </source>
</evidence>
<feature type="transmembrane region" description="Helical" evidence="7">
    <location>
        <begin position="179"/>
        <end position="197"/>
    </location>
</feature>
<evidence type="ECO:0000256" key="7">
    <source>
        <dbReference type="SAM" id="Phobius"/>
    </source>
</evidence>
<feature type="transmembrane region" description="Helical" evidence="7">
    <location>
        <begin position="100"/>
        <end position="119"/>
    </location>
</feature>